<name>A0A0F9LU21_9ZZZZ</name>
<protein>
    <submittedName>
        <fullName evidence="1">Uncharacterized protein</fullName>
    </submittedName>
</protein>
<organism evidence="1">
    <name type="scientific">marine sediment metagenome</name>
    <dbReference type="NCBI Taxonomy" id="412755"/>
    <lineage>
        <taxon>unclassified sequences</taxon>
        <taxon>metagenomes</taxon>
        <taxon>ecological metagenomes</taxon>
    </lineage>
</organism>
<dbReference type="AlphaFoldDB" id="A0A0F9LU21"/>
<accession>A0A0F9LU21</accession>
<evidence type="ECO:0000313" key="1">
    <source>
        <dbReference type="EMBL" id="KKM96873.1"/>
    </source>
</evidence>
<gene>
    <name evidence="1" type="ORF">LCGC14_1173720</name>
</gene>
<reference evidence="1" key="1">
    <citation type="journal article" date="2015" name="Nature">
        <title>Complex archaea that bridge the gap between prokaryotes and eukaryotes.</title>
        <authorList>
            <person name="Spang A."/>
            <person name="Saw J.H."/>
            <person name="Jorgensen S.L."/>
            <person name="Zaremba-Niedzwiedzka K."/>
            <person name="Martijn J."/>
            <person name="Lind A.E."/>
            <person name="van Eijk R."/>
            <person name="Schleper C."/>
            <person name="Guy L."/>
            <person name="Ettema T.J."/>
        </authorList>
    </citation>
    <scope>NUCLEOTIDE SEQUENCE</scope>
</reference>
<dbReference type="EMBL" id="LAZR01005823">
    <property type="protein sequence ID" value="KKM96873.1"/>
    <property type="molecule type" value="Genomic_DNA"/>
</dbReference>
<proteinExistence type="predicted"/>
<comment type="caution">
    <text evidence="1">The sequence shown here is derived from an EMBL/GenBank/DDBJ whole genome shotgun (WGS) entry which is preliminary data.</text>
</comment>
<sequence length="159" mass="18417">MGVVLCTGDKLARTIVGVAQVVDSYNADNDIKVWSNLKLYSIRYAPLTIEQLATNKVQNSFVIFDISSSKDFEVSKLLMRVRKLNLNLILIIYDKVTEQFQRLRRFADKQYECDYSKETNNITCVINDFVKKKKQVVEVYAPQYFKYIDTRGLGIRSPL</sequence>